<keyword evidence="4" id="KW-0067">ATP-binding</keyword>
<accession>A0A6C0KQL7</accession>
<dbReference type="PROSITE" id="PS51194">
    <property type="entry name" value="HELICASE_CTER"/>
    <property type="match status" value="1"/>
</dbReference>
<dbReference type="InterPro" id="IPR011545">
    <property type="entry name" value="DEAD/DEAH_box_helicase_dom"/>
</dbReference>
<evidence type="ECO:0000259" key="5">
    <source>
        <dbReference type="PROSITE" id="PS51192"/>
    </source>
</evidence>
<dbReference type="SMART" id="SM01142">
    <property type="entry name" value="DSHCT"/>
    <property type="match status" value="1"/>
</dbReference>
<evidence type="ECO:0000256" key="2">
    <source>
        <dbReference type="ARBA" id="ARBA00022801"/>
    </source>
</evidence>
<dbReference type="InterPro" id="IPR027417">
    <property type="entry name" value="P-loop_NTPase"/>
</dbReference>
<feature type="domain" description="Helicase C-terminal" evidence="6">
    <location>
        <begin position="322"/>
        <end position="482"/>
    </location>
</feature>
<dbReference type="InterPro" id="IPR001650">
    <property type="entry name" value="Helicase_C-like"/>
</dbReference>
<sequence length="821" mass="95876">MSLPERTMFVIPDLSKPPASLPDHPYNFPLDVFQQHAFVAIAKEENVLVCAKTGSGKTLVGEYQIHHSLRKGKRVFYTTPIKSLSNQKFHDLKHMFPEESVGIMTGDIKFRPDANIVIMTTEILRNLLYKKGTTTEHIGLTASISMENLDAVIFDECHYINDKERGKVWEETMILLHPSIKMVMLSATLDHPEYLANWLGALKQVPIHLIETQYRIVPLIHHVLDKNSRLVPLMNAKEEYFEKVYVDWLQAQQTKYNEKREFNQRLTDARRAGKTGAIDGKVTIKSFVHQMNEAIQMLEQDNLLPGLFFVLNRKLCEEYADKVTATLLSMEESASVKHIIGFHLHRYKIHLETVPQYHQLYDLLCRGVAFHHSGLLPLLKEIVEILFSKGLVKMLFCTETFAVGLNMPTKTVVFAGLKKYDDQIGAMRILRNDEYIQMAGRAGRRGKDDKGIVIYLPDREPVDPIEMKTMMKGSRPPITSRMDFCYDFILKTLQSSEKGTPLRWLEIMEQSYWFQQQQKQIREIQREIESRDKQIEERRMKEDIYEECKRRRELEHAIRSASNSSRKQIQRELEKMKNTHIGPEWIKTLADYDAISRFQEEKDRLEKDKIELEQFKDIIQPSVRFLYETGYLKHADPYTLMNEDLTIKGILATEVNEGHPILMTELYTQELLHSFSGEDLVTVLACFQECNETDGNPSLHNLHISNEIRTVLVKIQQMATEFYKKEEEIAYPMYEYWNISTKMMDPMKKWIQGENASAICQEYNLFEGNFIRSVMKMANMLDEWLAMATYCQHVEQIDKIVEVRQRMIRDVILSDSLYLHF</sequence>
<dbReference type="InterPro" id="IPR050699">
    <property type="entry name" value="RNA-DNA_Helicase"/>
</dbReference>
<dbReference type="SMART" id="SM00490">
    <property type="entry name" value="HELICc"/>
    <property type="match status" value="1"/>
</dbReference>
<organism evidence="7">
    <name type="scientific">viral metagenome</name>
    <dbReference type="NCBI Taxonomy" id="1070528"/>
    <lineage>
        <taxon>unclassified sequences</taxon>
        <taxon>metagenomes</taxon>
        <taxon>organismal metagenomes</taxon>
    </lineage>
</organism>
<dbReference type="EMBL" id="MN740936">
    <property type="protein sequence ID" value="QHU18628.1"/>
    <property type="molecule type" value="Genomic_DNA"/>
</dbReference>
<proteinExistence type="predicted"/>
<keyword evidence="3" id="KW-0347">Helicase</keyword>
<name>A0A6C0KQL7_9ZZZZ</name>
<dbReference type="Pfam" id="PF08148">
    <property type="entry name" value="DSHCT"/>
    <property type="match status" value="1"/>
</dbReference>
<evidence type="ECO:0000313" key="7">
    <source>
        <dbReference type="EMBL" id="QHU18628.1"/>
    </source>
</evidence>
<reference evidence="7" key="1">
    <citation type="journal article" date="2020" name="Nature">
        <title>Giant virus diversity and host interactions through global metagenomics.</title>
        <authorList>
            <person name="Schulz F."/>
            <person name="Roux S."/>
            <person name="Paez-Espino D."/>
            <person name="Jungbluth S."/>
            <person name="Walsh D.A."/>
            <person name="Denef V.J."/>
            <person name="McMahon K.D."/>
            <person name="Konstantinidis K.T."/>
            <person name="Eloe-Fadrosh E.A."/>
            <person name="Kyrpides N.C."/>
            <person name="Woyke T."/>
        </authorList>
    </citation>
    <scope>NUCLEOTIDE SEQUENCE</scope>
    <source>
        <strain evidence="7">GVMAG-S-3300013006-158</strain>
    </source>
</reference>
<dbReference type="InterPro" id="IPR014001">
    <property type="entry name" value="Helicase_ATP-bd"/>
</dbReference>
<dbReference type="GO" id="GO:0004386">
    <property type="term" value="F:helicase activity"/>
    <property type="evidence" value="ECO:0007669"/>
    <property type="project" value="UniProtKB-KW"/>
</dbReference>
<dbReference type="PANTHER" id="PTHR12131">
    <property type="entry name" value="ATP-DEPENDENT RNA AND DNA HELICASE"/>
    <property type="match status" value="1"/>
</dbReference>
<dbReference type="SUPFAM" id="SSF52540">
    <property type="entry name" value="P-loop containing nucleoside triphosphate hydrolases"/>
    <property type="match status" value="1"/>
</dbReference>
<dbReference type="GO" id="GO:0016787">
    <property type="term" value="F:hydrolase activity"/>
    <property type="evidence" value="ECO:0007669"/>
    <property type="project" value="UniProtKB-KW"/>
</dbReference>
<dbReference type="PROSITE" id="PS51192">
    <property type="entry name" value="HELICASE_ATP_BIND_1"/>
    <property type="match status" value="1"/>
</dbReference>
<dbReference type="Pfam" id="PF00270">
    <property type="entry name" value="DEAD"/>
    <property type="match status" value="1"/>
</dbReference>
<dbReference type="PANTHER" id="PTHR12131:SF1">
    <property type="entry name" value="ATP-DEPENDENT RNA HELICASE SUPV3L1, MITOCHONDRIAL-RELATED"/>
    <property type="match status" value="1"/>
</dbReference>
<dbReference type="GO" id="GO:0005524">
    <property type="term" value="F:ATP binding"/>
    <property type="evidence" value="ECO:0007669"/>
    <property type="project" value="UniProtKB-KW"/>
</dbReference>
<dbReference type="InterPro" id="IPR012961">
    <property type="entry name" value="Ski2/MTR4_C"/>
</dbReference>
<evidence type="ECO:0008006" key="8">
    <source>
        <dbReference type="Google" id="ProtNLM"/>
    </source>
</evidence>
<evidence type="ECO:0000256" key="3">
    <source>
        <dbReference type="ARBA" id="ARBA00022806"/>
    </source>
</evidence>
<dbReference type="GO" id="GO:0003676">
    <property type="term" value="F:nucleic acid binding"/>
    <property type="evidence" value="ECO:0007669"/>
    <property type="project" value="InterPro"/>
</dbReference>
<evidence type="ECO:0000256" key="4">
    <source>
        <dbReference type="ARBA" id="ARBA00022840"/>
    </source>
</evidence>
<dbReference type="Pfam" id="PF00271">
    <property type="entry name" value="Helicase_C"/>
    <property type="match status" value="1"/>
</dbReference>
<keyword evidence="1" id="KW-0547">Nucleotide-binding</keyword>
<feature type="domain" description="Helicase ATP-binding" evidence="5">
    <location>
        <begin position="38"/>
        <end position="207"/>
    </location>
</feature>
<keyword evidence="2" id="KW-0378">Hydrolase</keyword>
<protein>
    <recommendedName>
        <fullName evidence="8">Helicase</fullName>
    </recommendedName>
</protein>
<dbReference type="AlphaFoldDB" id="A0A6C0KQL7"/>
<evidence type="ECO:0000256" key="1">
    <source>
        <dbReference type="ARBA" id="ARBA00022741"/>
    </source>
</evidence>
<dbReference type="CDD" id="cd18795">
    <property type="entry name" value="SF2_C_Ski2"/>
    <property type="match status" value="1"/>
</dbReference>
<dbReference type="Gene3D" id="1.10.3380.30">
    <property type="match status" value="1"/>
</dbReference>
<dbReference type="Gene3D" id="3.40.50.300">
    <property type="entry name" value="P-loop containing nucleotide triphosphate hydrolases"/>
    <property type="match status" value="2"/>
</dbReference>
<evidence type="ECO:0000259" key="6">
    <source>
        <dbReference type="PROSITE" id="PS51194"/>
    </source>
</evidence>
<dbReference type="SMART" id="SM00487">
    <property type="entry name" value="DEXDc"/>
    <property type="match status" value="1"/>
</dbReference>